<dbReference type="Proteomes" id="UP000326396">
    <property type="component" value="Unassembled WGS sequence"/>
</dbReference>
<evidence type="ECO:0000313" key="2">
    <source>
        <dbReference type="EMBL" id="KAC9501778.1"/>
    </source>
</evidence>
<name>A0A5N6L8A3_9ASTR</name>
<protein>
    <recommendedName>
        <fullName evidence="4">Transposase MuDR plant domain-containing protein</fullName>
    </recommendedName>
</protein>
<reference evidence="2 3" key="1">
    <citation type="submission" date="2019-05" db="EMBL/GenBank/DDBJ databases">
        <title>Mikania micrantha, genome provides insights into the molecular mechanism of rapid growth.</title>
        <authorList>
            <person name="Liu B."/>
        </authorList>
    </citation>
    <scope>NUCLEOTIDE SEQUENCE [LARGE SCALE GENOMIC DNA]</scope>
    <source>
        <strain evidence="2">NLD-2019</strain>
        <tissue evidence="2">Leaf</tissue>
    </source>
</reference>
<dbReference type="AlphaFoldDB" id="A0A5N6L8A3"/>
<evidence type="ECO:0008006" key="4">
    <source>
        <dbReference type="Google" id="ProtNLM"/>
    </source>
</evidence>
<proteinExistence type="predicted"/>
<sequence length="446" mass="51250">MSYNELLDIVCSHVQIDRATVNVNLVLYYTFQGVPLTSNLFGDEGVNMLYYLAASQINFIADIFVTWDPKIVIQPTSMMDLLRGFSASQSYVSEMGSPTHVDNQLIFQQPADEEQEDADEKLEDADEEIQDEDDTQEDGDTEDSEVPPSDRFSNGPTEDYDEAVELRDCQLPDYDDEDHMDIWNPNANQIRVGMFFKKNEAVVCVVRQWNVACNREIIVSESRPNVWRPNATQEVKNTVIHFQHPLMSLGCKCMSKKNQYMWQLTKWVDTHNCYGTVVRNNNRCLKSKDVAAHISRLIQSDISLLVKQICAYIKDTLHVDVSYSKAWLGRRKAIENIHGSWDTNFVELPSYMRELQNRNNGTIVQWFHRPHGTSQCATYKYMFCAFKPSIDAFHLCQPVISIDRTHLKGPYRSKLLIVVSKNANNYILPVAYAIVMKRQLRAGLGF</sequence>
<feature type="region of interest" description="Disordered" evidence="1">
    <location>
        <begin position="111"/>
        <end position="163"/>
    </location>
</feature>
<evidence type="ECO:0000313" key="3">
    <source>
        <dbReference type="Proteomes" id="UP000326396"/>
    </source>
</evidence>
<accession>A0A5N6L8A3</accession>
<keyword evidence="3" id="KW-1185">Reference proteome</keyword>
<dbReference type="PANTHER" id="PTHR31973">
    <property type="entry name" value="POLYPROTEIN, PUTATIVE-RELATED"/>
    <property type="match status" value="1"/>
</dbReference>
<gene>
    <name evidence="2" type="ORF">E3N88_45728</name>
</gene>
<comment type="caution">
    <text evidence="2">The sequence shown here is derived from an EMBL/GenBank/DDBJ whole genome shotgun (WGS) entry which is preliminary data.</text>
</comment>
<feature type="compositionally biased region" description="Acidic residues" evidence="1">
    <location>
        <begin position="111"/>
        <end position="145"/>
    </location>
</feature>
<dbReference type="PANTHER" id="PTHR31973:SF195">
    <property type="entry name" value="MUDR FAMILY TRANSPOSASE"/>
    <property type="match status" value="1"/>
</dbReference>
<dbReference type="EMBL" id="SZYD01002483">
    <property type="protein sequence ID" value="KAC9501778.1"/>
    <property type="molecule type" value="Genomic_DNA"/>
</dbReference>
<evidence type="ECO:0000256" key="1">
    <source>
        <dbReference type="SAM" id="MobiDB-lite"/>
    </source>
</evidence>
<organism evidence="2 3">
    <name type="scientific">Mikania micrantha</name>
    <name type="common">bitter vine</name>
    <dbReference type="NCBI Taxonomy" id="192012"/>
    <lineage>
        <taxon>Eukaryota</taxon>
        <taxon>Viridiplantae</taxon>
        <taxon>Streptophyta</taxon>
        <taxon>Embryophyta</taxon>
        <taxon>Tracheophyta</taxon>
        <taxon>Spermatophyta</taxon>
        <taxon>Magnoliopsida</taxon>
        <taxon>eudicotyledons</taxon>
        <taxon>Gunneridae</taxon>
        <taxon>Pentapetalae</taxon>
        <taxon>asterids</taxon>
        <taxon>campanulids</taxon>
        <taxon>Asterales</taxon>
        <taxon>Asteraceae</taxon>
        <taxon>Asteroideae</taxon>
        <taxon>Heliantheae alliance</taxon>
        <taxon>Eupatorieae</taxon>
        <taxon>Mikania</taxon>
    </lineage>
</organism>
<dbReference type="OrthoDB" id="683469at2759"/>